<dbReference type="InterPro" id="IPR032675">
    <property type="entry name" value="LRR_dom_sf"/>
</dbReference>
<dbReference type="PRINTS" id="PR00019">
    <property type="entry name" value="LEURICHRPT"/>
</dbReference>
<dbReference type="PANTHER" id="PTHR15454:SF37">
    <property type="entry name" value="OUTER ARM DYNEIN LIGHT CHAIN 1 PROTEIN"/>
    <property type="match status" value="1"/>
</dbReference>
<dbReference type="SUPFAM" id="SSF52075">
    <property type="entry name" value="Outer arm dynein light chain 1"/>
    <property type="match status" value="1"/>
</dbReference>
<evidence type="ECO:0000256" key="1">
    <source>
        <dbReference type="ARBA" id="ARBA00022614"/>
    </source>
</evidence>
<dbReference type="SMART" id="SM00369">
    <property type="entry name" value="LRR_TYP"/>
    <property type="match status" value="3"/>
</dbReference>
<evidence type="ECO:0000313" key="5">
    <source>
        <dbReference type="Proteomes" id="UP000436088"/>
    </source>
</evidence>
<name>A0A6A3C6Z1_HIBSY</name>
<protein>
    <submittedName>
        <fullName evidence="4">Outer arm dynein light chain 1 protein</fullName>
    </submittedName>
</protein>
<dbReference type="InterPro" id="IPR003591">
    <property type="entry name" value="Leu-rich_rpt_typical-subtyp"/>
</dbReference>
<dbReference type="InterPro" id="IPR001611">
    <property type="entry name" value="Leu-rich_rpt"/>
</dbReference>
<evidence type="ECO:0000256" key="3">
    <source>
        <dbReference type="SAM" id="MobiDB-lite"/>
    </source>
</evidence>
<keyword evidence="2" id="KW-0677">Repeat</keyword>
<sequence>MSRVDKWVTDLEIGTAQPSDDVNGEEGAIFPPRNDKSPGRNTAHTHHRSDTDLSESILHADNVIQTLNSYSTVAHISGVCLKAIPIITGFTRLRSVNLSNNSIGHITPGSLPKSLHSLNLSRNKINSIEGLRDLRRLRVLDLSYNRIARIGHGLSNCTLIKELYLVGNKIGDLEGLHRLLKLTVLDVSFNKITTTKAPGQLVANYNSLQALNLLGNPIQSNISDDQLRKAVVSLLPKLTYLNKQPIKPQRGREVVSDSLSKAALGSGNWSPRRKTTKRGSHGGSTSKSPNRHHLSLMSPAHASPSR</sequence>
<dbReference type="PROSITE" id="PS51450">
    <property type="entry name" value="LRR"/>
    <property type="match status" value="3"/>
</dbReference>
<dbReference type="GO" id="GO:0005737">
    <property type="term" value="C:cytoplasm"/>
    <property type="evidence" value="ECO:0007669"/>
    <property type="project" value="TreeGrafter"/>
</dbReference>
<dbReference type="Pfam" id="PF13855">
    <property type="entry name" value="LRR_8"/>
    <property type="match status" value="1"/>
</dbReference>
<dbReference type="Gene3D" id="3.80.10.10">
    <property type="entry name" value="Ribonuclease Inhibitor"/>
    <property type="match status" value="2"/>
</dbReference>
<comment type="caution">
    <text evidence="4">The sequence shown here is derived from an EMBL/GenBank/DDBJ whole genome shotgun (WGS) entry which is preliminary data.</text>
</comment>
<dbReference type="Pfam" id="PF13516">
    <property type="entry name" value="LRR_6"/>
    <property type="match status" value="1"/>
</dbReference>
<reference evidence="4" key="1">
    <citation type="submission" date="2019-09" db="EMBL/GenBank/DDBJ databases">
        <title>Draft genome information of white flower Hibiscus syriacus.</title>
        <authorList>
            <person name="Kim Y.-M."/>
        </authorList>
    </citation>
    <scope>NUCLEOTIDE SEQUENCE [LARGE SCALE GENOMIC DNA]</scope>
    <source>
        <strain evidence="4">YM2019G1</strain>
    </source>
</reference>
<proteinExistence type="predicted"/>
<keyword evidence="5" id="KW-1185">Reference proteome</keyword>
<feature type="region of interest" description="Disordered" evidence="3">
    <location>
        <begin position="14"/>
        <end position="52"/>
    </location>
</feature>
<keyword evidence="1" id="KW-0433">Leucine-rich repeat</keyword>
<feature type="region of interest" description="Disordered" evidence="3">
    <location>
        <begin position="247"/>
        <end position="306"/>
    </location>
</feature>
<dbReference type="EMBL" id="VEPZ02000433">
    <property type="protein sequence ID" value="KAE8725020.1"/>
    <property type="molecule type" value="Genomic_DNA"/>
</dbReference>
<dbReference type="PANTHER" id="PTHR15454">
    <property type="entry name" value="NISCHARIN RELATED"/>
    <property type="match status" value="1"/>
</dbReference>
<accession>A0A6A3C6Z1</accession>
<evidence type="ECO:0000313" key="4">
    <source>
        <dbReference type="EMBL" id="KAE8725020.1"/>
    </source>
</evidence>
<dbReference type="AlphaFoldDB" id="A0A6A3C6Z1"/>
<gene>
    <name evidence="4" type="ORF">F3Y22_tig00009023pilonHSYRG00129</name>
</gene>
<feature type="compositionally biased region" description="Basic residues" evidence="3">
    <location>
        <begin position="271"/>
        <end position="280"/>
    </location>
</feature>
<organism evidence="4 5">
    <name type="scientific">Hibiscus syriacus</name>
    <name type="common">Rose of Sharon</name>
    <dbReference type="NCBI Taxonomy" id="106335"/>
    <lineage>
        <taxon>Eukaryota</taxon>
        <taxon>Viridiplantae</taxon>
        <taxon>Streptophyta</taxon>
        <taxon>Embryophyta</taxon>
        <taxon>Tracheophyta</taxon>
        <taxon>Spermatophyta</taxon>
        <taxon>Magnoliopsida</taxon>
        <taxon>eudicotyledons</taxon>
        <taxon>Gunneridae</taxon>
        <taxon>Pentapetalae</taxon>
        <taxon>rosids</taxon>
        <taxon>malvids</taxon>
        <taxon>Malvales</taxon>
        <taxon>Malvaceae</taxon>
        <taxon>Malvoideae</taxon>
        <taxon>Hibiscus</taxon>
    </lineage>
</organism>
<evidence type="ECO:0000256" key="2">
    <source>
        <dbReference type="ARBA" id="ARBA00022737"/>
    </source>
</evidence>
<dbReference type="Proteomes" id="UP000436088">
    <property type="component" value="Unassembled WGS sequence"/>
</dbReference>
<dbReference type="FunFam" id="3.80.10.10:FF:000320">
    <property type="entry name" value="Protein phosphatase 1 regulatory subunit pprA"/>
    <property type="match status" value="1"/>
</dbReference>
<dbReference type="SMART" id="SM00365">
    <property type="entry name" value="LRR_SD22"/>
    <property type="match status" value="4"/>
</dbReference>